<comment type="caution">
    <text evidence="1">The sequence shown here is derived from an EMBL/GenBank/DDBJ whole genome shotgun (WGS) entry which is preliminary data.</text>
</comment>
<dbReference type="AlphaFoldDB" id="A0AAD5T5X0"/>
<organism evidence="1 2">
    <name type="scientific">Physocladia obscura</name>
    <dbReference type="NCBI Taxonomy" id="109957"/>
    <lineage>
        <taxon>Eukaryota</taxon>
        <taxon>Fungi</taxon>
        <taxon>Fungi incertae sedis</taxon>
        <taxon>Chytridiomycota</taxon>
        <taxon>Chytridiomycota incertae sedis</taxon>
        <taxon>Chytridiomycetes</taxon>
        <taxon>Chytridiales</taxon>
        <taxon>Chytriomycetaceae</taxon>
        <taxon>Physocladia</taxon>
    </lineage>
</organism>
<dbReference type="Proteomes" id="UP001211907">
    <property type="component" value="Unassembled WGS sequence"/>
</dbReference>
<gene>
    <name evidence="1" type="ORF">HK100_005212</name>
</gene>
<dbReference type="EMBL" id="JADGJH010000246">
    <property type="protein sequence ID" value="KAJ3132554.1"/>
    <property type="molecule type" value="Genomic_DNA"/>
</dbReference>
<proteinExistence type="predicted"/>
<keyword evidence="2" id="KW-1185">Reference proteome</keyword>
<name>A0AAD5T5X0_9FUNG</name>
<protein>
    <submittedName>
        <fullName evidence="1">Uncharacterized protein</fullName>
    </submittedName>
</protein>
<evidence type="ECO:0000313" key="1">
    <source>
        <dbReference type="EMBL" id="KAJ3132554.1"/>
    </source>
</evidence>
<accession>A0AAD5T5X0</accession>
<reference evidence="1" key="1">
    <citation type="submission" date="2020-05" db="EMBL/GenBank/DDBJ databases">
        <title>Phylogenomic resolution of chytrid fungi.</title>
        <authorList>
            <person name="Stajich J.E."/>
            <person name="Amses K."/>
            <person name="Simmons R."/>
            <person name="Seto K."/>
            <person name="Myers J."/>
            <person name="Bonds A."/>
            <person name="Quandt C.A."/>
            <person name="Barry K."/>
            <person name="Liu P."/>
            <person name="Grigoriev I."/>
            <person name="Longcore J.E."/>
            <person name="James T.Y."/>
        </authorList>
    </citation>
    <scope>NUCLEOTIDE SEQUENCE</scope>
    <source>
        <strain evidence="1">JEL0513</strain>
    </source>
</reference>
<sequence>MLPARPQKYFELPAGIMQSKITASTKYYAPIPVASFNTPPDLKQNAPSTDLAAALADFYDGIREQKIIVNERTKLCGDEFEEKHIDNESGDPKEKQSRKFDGYGWEIGGKVEELIKARAAEIQRPSSPKNVADVPSMIRRQGLAEVSAAAIVVVQKNVGGGDTMKVGVAVEAEVAVASATLVVVVVGAGVEAEIVPLAETSFVTGNTTRTDLEGKLSQDFNQWGWDSKGLVLVFKATIRIINMMHFGHLALIHSIEILDRGAEILRHVFVVGR</sequence>
<evidence type="ECO:0000313" key="2">
    <source>
        <dbReference type="Proteomes" id="UP001211907"/>
    </source>
</evidence>